<sequence>MTSHAKPWTMHYRGVPENIESPTGSLIDLLDDAVAGAGDRPALTFDGRETSYAELGRQVASVAEGLRRLGVGVGDRVALLLPDCPQHVVAFFAVLRLGAIVVDHDPRSTKRDLRAMFHDHGARVAIAWDKSVAKISGRGFALDTIVAVTLLDELSRRTRMSLSLPFPTSRSRRAELTASTEGTVAWASLRSNPPLAHDHPRPAADDPAMISYTARFKGAMLSHLNLHASARQAASWLGQSGPTIYALVPSHAFVTVMVVGMAMEGNLVLFYSADADAVLDAAASRAPTVMWTVPPMFAALAERRRGVDLTVSISISPVPVRDDIASMWESLTGGVLIETYGMAECSHLALGHPCHLSHRTGTAGIPLPSTQMRVEPRAAGHGELLLRGPQVFSGYWGDEEETRKALSADGWLHTGDLVTVDEDGFVTVIDPIGDLIATAGMTVVPSEVESVLITHPSIAAAAVIGFDRGAGPDIIGAVVIAKGVTLDTEDVRSLCRQHLPEHAVPRRIVPVLELPTLPSGVVDRKQVRAEIEPYLTQ</sequence>
<evidence type="ECO:0000313" key="4">
    <source>
        <dbReference type="Proteomes" id="UP000705983"/>
    </source>
</evidence>
<dbReference type="EMBL" id="JAFFJS010000001">
    <property type="protein sequence ID" value="MBM9432107.1"/>
    <property type="molecule type" value="Genomic_DNA"/>
</dbReference>
<dbReference type="InterPro" id="IPR045851">
    <property type="entry name" value="AMP-bd_C_sf"/>
</dbReference>
<proteinExistence type="predicted"/>
<dbReference type="PANTHER" id="PTHR43767">
    <property type="entry name" value="LONG-CHAIN-FATTY-ACID--COA LIGASE"/>
    <property type="match status" value="1"/>
</dbReference>
<feature type="domain" description="AMP-binding enzyme C-terminal" evidence="2">
    <location>
        <begin position="447"/>
        <end position="520"/>
    </location>
</feature>
<organism evidence="3 4">
    <name type="scientific">Flaviflexus equikiangi</name>
    <dbReference type="NCBI Taxonomy" id="2758573"/>
    <lineage>
        <taxon>Bacteria</taxon>
        <taxon>Bacillati</taxon>
        <taxon>Actinomycetota</taxon>
        <taxon>Actinomycetes</taxon>
        <taxon>Actinomycetales</taxon>
        <taxon>Actinomycetaceae</taxon>
        <taxon>Flaviflexus</taxon>
    </lineage>
</organism>
<feature type="domain" description="AMP-dependent synthetase/ligase" evidence="1">
    <location>
        <begin position="31"/>
        <end position="396"/>
    </location>
</feature>
<dbReference type="InterPro" id="IPR050237">
    <property type="entry name" value="ATP-dep_AMP-bd_enzyme"/>
</dbReference>
<dbReference type="InterPro" id="IPR042099">
    <property type="entry name" value="ANL_N_sf"/>
</dbReference>
<evidence type="ECO:0000259" key="1">
    <source>
        <dbReference type="Pfam" id="PF00501"/>
    </source>
</evidence>
<dbReference type="Pfam" id="PF00501">
    <property type="entry name" value="AMP-binding"/>
    <property type="match status" value="1"/>
</dbReference>
<accession>A0ABS2TEA4</accession>
<evidence type="ECO:0000259" key="2">
    <source>
        <dbReference type="Pfam" id="PF13193"/>
    </source>
</evidence>
<dbReference type="InterPro" id="IPR000873">
    <property type="entry name" value="AMP-dep_synth/lig_dom"/>
</dbReference>
<reference evidence="4" key="1">
    <citation type="submission" date="2021-02" db="EMBL/GenBank/DDBJ databases">
        <title>Leucobacter sp. CX169.</title>
        <authorList>
            <person name="Cheng Y."/>
        </authorList>
    </citation>
    <scope>NUCLEOTIDE SEQUENCE [LARGE SCALE GENOMIC DNA]</scope>
    <source>
        <strain evidence="4">JY899</strain>
    </source>
</reference>
<keyword evidence="4" id="KW-1185">Reference proteome</keyword>
<dbReference type="RefSeq" id="WP_182171714.1">
    <property type="nucleotide sequence ID" value="NZ_CP059676.1"/>
</dbReference>
<evidence type="ECO:0000313" key="3">
    <source>
        <dbReference type="EMBL" id="MBM9432107.1"/>
    </source>
</evidence>
<name>A0ABS2TEA4_9ACTO</name>
<dbReference type="InterPro" id="IPR025110">
    <property type="entry name" value="AMP-bd_C"/>
</dbReference>
<gene>
    <name evidence="3" type="ORF">JVW63_00050</name>
</gene>
<dbReference type="Pfam" id="PF13193">
    <property type="entry name" value="AMP-binding_C"/>
    <property type="match status" value="1"/>
</dbReference>
<dbReference type="SUPFAM" id="SSF56801">
    <property type="entry name" value="Acetyl-CoA synthetase-like"/>
    <property type="match status" value="1"/>
</dbReference>
<dbReference type="Proteomes" id="UP000705983">
    <property type="component" value="Unassembled WGS sequence"/>
</dbReference>
<dbReference type="Gene3D" id="3.30.300.30">
    <property type="match status" value="1"/>
</dbReference>
<comment type="caution">
    <text evidence="3">The sequence shown here is derived from an EMBL/GenBank/DDBJ whole genome shotgun (WGS) entry which is preliminary data.</text>
</comment>
<dbReference type="Gene3D" id="3.40.50.12780">
    <property type="entry name" value="N-terminal domain of ligase-like"/>
    <property type="match status" value="1"/>
</dbReference>
<protein>
    <submittedName>
        <fullName evidence="3">AMP-binding protein</fullName>
    </submittedName>
</protein>
<dbReference type="PANTHER" id="PTHR43767:SF1">
    <property type="entry name" value="NONRIBOSOMAL PEPTIDE SYNTHASE PES1 (EUROFUNG)-RELATED"/>
    <property type="match status" value="1"/>
</dbReference>